<keyword evidence="5" id="KW-1185">Reference proteome</keyword>
<evidence type="ECO:0000256" key="3">
    <source>
        <dbReference type="SAM" id="SignalP"/>
    </source>
</evidence>
<keyword evidence="2" id="KW-0812">Transmembrane</keyword>
<evidence type="ECO:0000313" key="5">
    <source>
        <dbReference type="Proteomes" id="UP000477488"/>
    </source>
</evidence>
<sequence length="492" mass="54422">MSFCFSPSRLLLLPALTLVCLTAATATATEQELTPRDFSTLIPIEAKSGSPVYRLDLPFAVYERSRLSPLRDVRVFNSLGRAEAIYISPAESRPEPAQEQAFPCFTQWVRSGGTEGIVLLRDGQSASETPPAPEGQKPEHNKNRVATARSLLVDFGQKRPRFERVRLVPRETPGGETRDQDGGMLSTRLYTSADMQSWIAEGRQTLGQMRMDGQAVELLDLPADRISRRYMLLVPAEGGELFPIQEVRAREKVRDATPVDSIVLRGLEDEKAGGFSYALPRGLPVINLEPEPAGNDNFLLRGRILTPALRADSGAQRRPRRQLPPELVWQERAPFSYYELRDAHSRNTVRADPVPFDRRWLSPENNDPLLRDAPATLLLRLGGDIIKQPPALRVRWAGQQLYFMAGGPGPYTLAVGSLKAGDLAGTRDAALRELPVAAGPARLNMAELREQTPPPAYDETPGGQRWLLWGVLLLGAAAMAFMAAQLLRKPEK</sequence>
<dbReference type="Pfam" id="PF13163">
    <property type="entry name" value="DUF3999"/>
    <property type="match status" value="2"/>
</dbReference>
<proteinExistence type="predicted"/>
<comment type="caution">
    <text evidence="4">The sequence shown here is derived from an EMBL/GenBank/DDBJ whole genome shotgun (WGS) entry which is preliminary data.</text>
</comment>
<dbReference type="AlphaFoldDB" id="A0A6L5XMT4"/>
<feature type="region of interest" description="Disordered" evidence="1">
    <location>
        <begin position="123"/>
        <end position="143"/>
    </location>
</feature>
<feature type="signal peptide" evidence="3">
    <location>
        <begin position="1"/>
        <end position="28"/>
    </location>
</feature>
<evidence type="ECO:0000256" key="2">
    <source>
        <dbReference type="SAM" id="Phobius"/>
    </source>
</evidence>
<organism evidence="4 5">
    <name type="scientific">Desulfovibrio porci</name>
    <dbReference type="NCBI Taxonomy" id="2605782"/>
    <lineage>
        <taxon>Bacteria</taxon>
        <taxon>Pseudomonadati</taxon>
        <taxon>Thermodesulfobacteriota</taxon>
        <taxon>Desulfovibrionia</taxon>
        <taxon>Desulfovibrionales</taxon>
        <taxon>Desulfovibrionaceae</taxon>
        <taxon>Desulfovibrio</taxon>
    </lineage>
</organism>
<name>A0A6L5XMT4_9BACT</name>
<gene>
    <name evidence="4" type="ORF">FYJ44_09635</name>
</gene>
<keyword evidence="2" id="KW-1133">Transmembrane helix</keyword>
<feature type="transmembrane region" description="Helical" evidence="2">
    <location>
        <begin position="466"/>
        <end position="487"/>
    </location>
</feature>
<accession>A0A6L5XMT4</accession>
<feature type="chain" id="PRO_5026811765" evidence="3">
    <location>
        <begin position="29"/>
        <end position="492"/>
    </location>
</feature>
<evidence type="ECO:0000256" key="1">
    <source>
        <dbReference type="SAM" id="MobiDB-lite"/>
    </source>
</evidence>
<keyword evidence="2" id="KW-0472">Membrane</keyword>
<dbReference type="RefSeq" id="WP_154511544.1">
    <property type="nucleotide sequence ID" value="NZ_JAXELC010000047.1"/>
</dbReference>
<evidence type="ECO:0000313" key="4">
    <source>
        <dbReference type="EMBL" id="MSS28289.1"/>
    </source>
</evidence>
<dbReference type="EMBL" id="VUMH01000009">
    <property type="protein sequence ID" value="MSS28289.1"/>
    <property type="molecule type" value="Genomic_DNA"/>
</dbReference>
<reference evidence="4 5" key="1">
    <citation type="submission" date="2019-09" db="EMBL/GenBank/DDBJ databases">
        <title>In-depth cultivation of the pig gut microbiome towards novel bacterial diversity and tailored functional studies.</title>
        <authorList>
            <person name="Wylensek D."/>
            <person name="Hitch T.C.A."/>
            <person name="Clavel T."/>
        </authorList>
    </citation>
    <scope>NUCLEOTIDE SEQUENCE [LARGE SCALE GENOMIC DNA]</scope>
    <source>
        <strain evidence="4 5">PG-178-WT-4</strain>
    </source>
</reference>
<protein>
    <submittedName>
        <fullName evidence="4">DUF3999 domain-containing protein</fullName>
    </submittedName>
</protein>
<dbReference type="Proteomes" id="UP000477488">
    <property type="component" value="Unassembled WGS sequence"/>
</dbReference>
<keyword evidence="3" id="KW-0732">Signal</keyword>
<dbReference type="InterPro" id="IPR025060">
    <property type="entry name" value="DUF3999"/>
</dbReference>